<dbReference type="PANTHER" id="PTHR19443:SF16">
    <property type="entry name" value="HEXOKINASE TYPE 1-RELATED"/>
    <property type="match status" value="1"/>
</dbReference>
<sequence>MGKVAVGAAVVGAALVCAAAALVVRHRMRSSGKWARAMAILKDFEEKSATPIGKLRQVQLINSIKDSAALVLTAGNFCWDILMAYFCFVVFRDEKGLFYALDLGGTNFRVIRVQLGGKEGRVVKQEFDEVSIPPNLMTGSSDALFDFIAAALLKFVSEDGEGFHPAPGRQRELGFTFSFPVKQLSISSGTLLKWTKGFNIEDTVGQDVVGELTRALERIGLDMRVAALVNDTIGTLAGGRYSNQDVIAAVILGTGTNAAYVERAHAIPKWQGLLPKSGEMVSIVSKAGEFVLMF</sequence>
<dbReference type="Gene3D" id="3.40.367.20">
    <property type="match status" value="1"/>
</dbReference>
<dbReference type="GO" id="GO:0005739">
    <property type="term" value="C:mitochondrion"/>
    <property type="evidence" value="ECO:0007669"/>
    <property type="project" value="TreeGrafter"/>
</dbReference>
<keyword evidence="7 11" id="KW-0067">ATP-binding</keyword>
<evidence type="ECO:0000256" key="3">
    <source>
        <dbReference type="ARBA" id="ARBA00009225"/>
    </source>
</evidence>
<evidence type="ECO:0000256" key="7">
    <source>
        <dbReference type="ARBA" id="ARBA00022840"/>
    </source>
</evidence>
<dbReference type="Pfam" id="PF00349">
    <property type="entry name" value="Hexokinase_1"/>
    <property type="match status" value="1"/>
</dbReference>
<keyword evidence="4 11" id="KW-0808">Transferase</keyword>
<evidence type="ECO:0000256" key="2">
    <source>
        <dbReference type="ARBA" id="ARBA00005028"/>
    </source>
</evidence>
<evidence type="ECO:0000256" key="1">
    <source>
        <dbReference type="ARBA" id="ARBA00004888"/>
    </source>
</evidence>
<keyword evidence="8 11" id="KW-0324">Glycolysis</keyword>
<reference evidence="14" key="1">
    <citation type="submission" date="2023-07" db="EMBL/GenBank/DDBJ databases">
        <title>draft genome sequence of fig (Ficus carica).</title>
        <authorList>
            <person name="Takahashi T."/>
            <person name="Nishimura K."/>
        </authorList>
    </citation>
    <scope>NUCLEOTIDE SEQUENCE</scope>
</reference>
<feature type="domain" description="Hexokinase N-terminal" evidence="12">
    <location>
        <begin position="93"/>
        <end position="241"/>
    </location>
</feature>
<dbReference type="InterPro" id="IPR001312">
    <property type="entry name" value="Hexokinase"/>
</dbReference>
<dbReference type="PROSITE" id="PS51748">
    <property type="entry name" value="HEXOKINASE_2"/>
    <property type="match status" value="1"/>
</dbReference>
<comment type="catalytic activity">
    <reaction evidence="9">
        <text>a D-hexose + ATP = a D-hexose 6-phosphate + ADP + H(+)</text>
        <dbReference type="Rhea" id="RHEA:22740"/>
        <dbReference type="ChEBI" id="CHEBI:4194"/>
        <dbReference type="ChEBI" id="CHEBI:15378"/>
        <dbReference type="ChEBI" id="CHEBI:30616"/>
        <dbReference type="ChEBI" id="CHEBI:229467"/>
        <dbReference type="ChEBI" id="CHEBI:456216"/>
        <dbReference type="EC" id="2.7.1.1"/>
    </reaction>
    <physiologicalReaction direction="left-to-right" evidence="9">
        <dbReference type="Rhea" id="RHEA:22741"/>
    </physiologicalReaction>
</comment>
<evidence type="ECO:0000256" key="4">
    <source>
        <dbReference type="ARBA" id="ARBA00022679"/>
    </source>
</evidence>
<dbReference type="AlphaFoldDB" id="A0AA88ACD3"/>
<dbReference type="GO" id="GO:0005524">
    <property type="term" value="F:ATP binding"/>
    <property type="evidence" value="ECO:0007669"/>
    <property type="project" value="UniProtKB-UniRule"/>
</dbReference>
<evidence type="ECO:0000313" key="14">
    <source>
        <dbReference type="EMBL" id="GMN50642.1"/>
    </source>
</evidence>
<evidence type="ECO:0000256" key="5">
    <source>
        <dbReference type="ARBA" id="ARBA00022741"/>
    </source>
</evidence>
<dbReference type="GO" id="GO:0008865">
    <property type="term" value="F:fructokinase activity"/>
    <property type="evidence" value="ECO:0007669"/>
    <property type="project" value="TreeGrafter"/>
</dbReference>
<evidence type="ECO:0000313" key="15">
    <source>
        <dbReference type="Proteomes" id="UP001187192"/>
    </source>
</evidence>
<gene>
    <name evidence="14" type="ORF">TIFTF001_019798</name>
</gene>
<dbReference type="SUPFAM" id="SSF53067">
    <property type="entry name" value="Actin-like ATPase domain"/>
    <property type="match status" value="2"/>
</dbReference>
<evidence type="ECO:0000256" key="8">
    <source>
        <dbReference type="ARBA" id="ARBA00023152"/>
    </source>
</evidence>
<dbReference type="PROSITE" id="PS00378">
    <property type="entry name" value="HEXOKINASE_1"/>
    <property type="match status" value="1"/>
</dbReference>
<dbReference type="GO" id="GO:0004340">
    <property type="term" value="F:glucokinase activity"/>
    <property type="evidence" value="ECO:0007669"/>
    <property type="project" value="TreeGrafter"/>
</dbReference>
<dbReference type="EMBL" id="BTGU01000034">
    <property type="protein sequence ID" value="GMN50642.1"/>
    <property type="molecule type" value="Genomic_DNA"/>
</dbReference>
<evidence type="ECO:0000259" key="13">
    <source>
        <dbReference type="Pfam" id="PF03727"/>
    </source>
</evidence>
<dbReference type="Pfam" id="PF03727">
    <property type="entry name" value="Hexokinase_2"/>
    <property type="match status" value="1"/>
</dbReference>
<dbReference type="GO" id="GO:0001678">
    <property type="term" value="P:intracellular glucose homeostasis"/>
    <property type="evidence" value="ECO:0007669"/>
    <property type="project" value="InterPro"/>
</dbReference>
<dbReference type="Proteomes" id="UP001187192">
    <property type="component" value="Unassembled WGS sequence"/>
</dbReference>
<dbReference type="GO" id="GO:0005829">
    <property type="term" value="C:cytosol"/>
    <property type="evidence" value="ECO:0007669"/>
    <property type="project" value="TreeGrafter"/>
</dbReference>
<proteinExistence type="inferred from homology"/>
<dbReference type="EC" id="2.7.1.-" evidence="11"/>
<keyword evidence="15" id="KW-1185">Reference proteome</keyword>
<evidence type="ECO:0000256" key="11">
    <source>
        <dbReference type="RuleBase" id="RU362007"/>
    </source>
</evidence>
<evidence type="ECO:0000256" key="10">
    <source>
        <dbReference type="ARBA" id="ARBA00047905"/>
    </source>
</evidence>
<comment type="catalytic activity">
    <reaction evidence="10">
        <text>D-fructose + ATP = D-fructose 6-phosphate + ADP + H(+)</text>
        <dbReference type="Rhea" id="RHEA:16125"/>
        <dbReference type="ChEBI" id="CHEBI:15378"/>
        <dbReference type="ChEBI" id="CHEBI:30616"/>
        <dbReference type="ChEBI" id="CHEBI:37721"/>
        <dbReference type="ChEBI" id="CHEBI:61527"/>
        <dbReference type="ChEBI" id="CHEBI:456216"/>
        <dbReference type="EC" id="2.7.1.1"/>
    </reaction>
    <physiologicalReaction direction="left-to-right" evidence="10">
        <dbReference type="Rhea" id="RHEA:16126"/>
    </physiologicalReaction>
</comment>
<evidence type="ECO:0000259" key="12">
    <source>
        <dbReference type="Pfam" id="PF00349"/>
    </source>
</evidence>
<name>A0AA88ACD3_FICCA</name>
<keyword evidence="5 11" id="KW-0547">Nucleotide-binding</keyword>
<organism evidence="14 15">
    <name type="scientific">Ficus carica</name>
    <name type="common">Common fig</name>
    <dbReference type="NCBI Taxonomy" id="3494"/>
    <lineage>
        <taxon>Eukaryota</taxon>
        <taxon>Viridiplantae</taxon>
        <taxon>Streptophyta</taxon>
        <taxon>Embryophyta</taxon>
        <taxon>Tracheophyta</taxon>
        <taxon>Spermatophyta</taxon>
        <taxon>Magnoliopsida</taxon>
        <taxon>eudicotyledons</taxon>
        <taxon>Gunneridae</taxon>
        <taxon>Pentapetalae</taxon>
        <taxon>rosids</taxon>
        <taxon>fabids</taxon>
        <taxon>Rosales</taxon>
        <taxon>Moraceae</taxon>
        <taxon>Ficeae</taxon>
        <taxon>Ficus</taxon>
    </lineage>
</organism>
<dbReference type="InterPro" id="IPR022672">
    <property type="entry name" value="Hexokinase_N"/>
</dbReference>
<comment type="similarity">
    <text evidence="3 11">Belongs to the hexokinase family.</text>
</comment>
<comment type="pathway">
    <text evidence="2">Carbohydrate metabolism; hexose metabolism.</text>
</comment>
<dbReference type="FunFam" id="3.30.420.40:FF:000034">
    <property type="entry name" value="Phosphotransferase"/>
    <property type="match status" value="1"/>
</dbReference>
<dbReference type="GO" id="GO:0005536">
    <property type="term" value="F:D-glucose binding"/>
    <property type="evidence" value="ECO:0007669"/>
    <property type="project" value="InterPro"/>
</dbReference>
<feature type="domain" description="Hexokinase C-terminal" evidence="13">
    <location>
        <begin position="248"/>
        <end position="281"/>
    </location>
</feature>
<comment type="caution">
    <text evidence="14">The sequence shown here is derived from an EMBL/GenBank/DDBJ whole genome shotgun (WGS) entry which is preliminary data.</text>
</comment>
<dbReference type="Gene3D" id="3.30.420.40">
    <property type="match status" value="1"/>
</dbReference>
<accession>A0AA88ACD3</accession>
<comment type="pathway">
    <text evidence="1">Carbohydrate degradation; glycolysis; D-glyceraldehyde 3-phosphate and glycerone phosphate from D-glucose: step 1/4.</text>
</comment>
<evidence type="ECO:0000256" key="9">
    <source>
        <dbReference type="ARBA" id="ARBA00044613"/>
    </source>
</evidence>
<evidence type="ECO:0000256" key="6">
    <source>
        <dbReference type="ARBA" id="ARBA00022777"/>
    </source>
</evidence>
<protein>
    <recommendedName>
        <fullName evidence="11">Phosphotransferase</fullName>
        <ecNumber evidence="11">2.7.1.-</ecNumber>
    </recommendedName>
</protein>
<dbReference type="PANTHER" id="PTHR19443">
    <property type="entry name" value="HEXOKINASE"/>
    <property type="match status" value="1"/>
</dbReference>
<dbReference type="InterPro" id="IPR022673">
    <property type="entry name" value="Hexokinase_C"/>
</dbReference>
<dbReference type="InterPro" id="IPR043129">
    <property type="entry name" value="ATPase_NBD"/>
</dbReference>
<keyword evidence="6 11" id="KW-0418">Kinase</keyword>
<dbReference type="InterPro" id="IPR019807">
    <property type="entry name" value="Hexokinase_BS"/>
</dbReference>
<dbReference type="GO" id="GO:0006096">
    <property type="term" value="P:glycolytic process"/>
    <property type="evidence" value="ECO:0007669"/>
    <property type="project" value="UniProtKB-KW"/>
</dbReference>
<dbReference type="PRINTS" id="PR00475">
    <property type="entry name" value="HEXOKINASE"/>
</dbReference>
<dbReference type="GO" id="GO:0006006">
    <property type="term" value="P:glucose metabolic process"/>
    <property type="evidence" value="ECO:0007669"/>
    <property type="project" value="TreeGrafter"/>
</dbReference>